<evidence type="ECO:0000256" key="1">
    <source>
        <dbReference type="SAM" id="Phobius"/>
    </source>
</evidence>
<dbReference type="EMBL" id="JACCBE010000001">
    <property type="protein sequence ID" value="NYD56633.1"/>
    <property type="molecule type" value="Genomic_DNA"/>
</dbReference>
<feature type="transmembrane region" description="Helical" evidence="1">
    <location>
        <begin position="153"/>
        <end position="173"/>
    </location>
</feature>
<keyword evidence="1" id="KW-0812">Transmembrane</keyword>
<feature type="transmembrane region" description="Helical" evidence="1">
    <location>
        <begin position="120"/>
        <end position="141"/>
    </location>
</feature>
<accession>A0A7Y9JQG8</accession>
<proteinExistence type="predicted"/>
<keyword evidence="1" id="KW-0472">Membrane</keyword>
<feature type="transmembrane region" description="Helical" evidence="1">
    <location>
        <begin position="96"/>
        <end position="114"/>
    </location>
</feature>
<gene>
    <name evidence="2" type="ORF">BKA08_000871</name>
</gene>
<evidence type="ECO:0000313" key="3">
    <source>
        <dbReference type="Proteomes" id="UP000516957"/>
    </source>
</evidence>
<reference evidence="2 3" key="1">
    <citation type="submission" date="2020-07" db="EMBL/GenBank/DDBJ databases">
        <title>Sequencing the genomes of 1000 actinobacteria strains.</title>
        <authorList>
            <person name="Klenk H.-P."/>
        </authorList>
    </citation>
    <scope>NUCLEOTIDE SEQUENCE [LARGE SCALE GENOMIC DNA]</scope>
    <source>
        <strain evidence="2 3">DSM 18965</strain>
    </source>
</reference>
<organism evidence="2 3">
    <name type="scientific">Nocardioides marinisabuli</name>
    <dbReference type="NCBI Taxonomy" id="419476"/>
    <lineage>
        <taxon>Bacteria</taxon>
        <taxon>Bacillati</taxon>
        <taxon>Actinomycetota</taxon>
        <taxon>Actinomycetes</taxon>
        <taxon>Propionibacteriales</taxon>
        <taxon>Nocardioidaceae</taxon>
        <taxon>Nocardioides</taxon>
    </lineage>
</organism>
<dbReference type="Proteomes" id="UP000516957">
    <property type="component" value="Unassembled WGS sequence"/>
</dbReference>
<feature type="transmembrane region" description="Helical" evidence="1">
    <location>
        <begin position="209"/>
        <end position="228"/>
    </location>
</feature>
<feature type="transmembrane region" description="Helical" evidence="1">
    <location>
        <begin position="185"/>
        <end position="202"/>
    </location>
</feature>
<comment type="caution">
    <text evidence="2">The sequence shown here is derived from an EMBL/GenBank/DDBJ whole genome shotgun (WGS) entry which is preliminary data.</text>
</comment>
<feature type="transmembrane region" description="Helical" evidence="1">
    <location>
        <begin position="61"/>
        <end position="84"/>
    </location>
</feature>
<keyword evidence="1" id="KW-1133">Transmembrane helix</keyword>
<dbReference type="RefSeq" id="WP_179614509.1">
    <property type="nucleotide sequence ID" value="NZ_CP059163.1"/>
</dbReference>
<name>A0A7Y9JQG8_9ACTN</name>
<sequence length="264" mass="26000">MTGTAQPPLTPTTARTPGTRPLAWAVLAASVLEVVAPAITLNGPGSSPDAGSGPELLITPAGWAFSIWGVIYALAIAQAVGVLAAGAEHTSRRLQVSQLVLYVGGAVWIAVAGVDSTLATAAVLVVMAVAATAAVLTVATQGGPEWLRLLSRAAVGLYAGWVTAAVFLNVSTALAELGPLSARDAGWQVVVLALAALTLLVITALTGGVVTYALAGAWAMLGIAVTAAGDGTTAVLVTAVVAGTALLVALATAAARARRAVATA</sequence>
<keyword evidence="3" id="KW-1185">Reference proteome</keyword>
<protein>
    <submittedName>
        <fullName evidence="2">Uncharacterized protein</fullName>
    </submittedName>
</protein>
<dbReference type="AlphaFoldDB" id="A0A7Y9JQG8"/>
<feature type="transmembrane region" description="Helical" evidence="1">
    <location>
        <begin position="21"/>
        <end position="41"/>
    </location>
</feature>
<evidence type="ECO:0000313" key="2">
    <source>
        <dbReference type="EMBL" id="NYD56633.1"/>
    </source>
</evidence>
<feature type="transmembrane region" description="Helical" evidence="1">
    <location>
        <begin position="234"/>
        <end position="255"/>
    </location>
</feature>